<evidence type="ECO:0000256" key="8">
    <source>
        <dbReference type="ARBA" id="ARBA00022989"/>
    </source>
</evidence>
<dbReference type="PRINTS" id="PR02050">
    <property type="entry name" value="B14GALTRFASE"/>
</dbReference>
<name>A0A9N9S4C1_9DIPT</name>
<dbReference type="GO" id="GO:0005794">
    <property type="term" value="C:Golgi apparatus"/>
    <property type="evidence" value="ECO:0007669"/>
    <property type="project" value="TreeGrafter"/>
</dbReference>
<feature type="domain" description="Galactosyltransferase C-terminal" evidence="13">
    <location>
        <begin position="355"/>
        <end position="432"/>
    </location>
</feature>
<keyword evidence="6" id="KW-0812">Transmembrane</keyword>
<keyword evidence="10 11" id="KW-0325">Glycoprotein</keyword>
<dbReference type="InterPro" id="IPR003859">
    <property type="entry name" value="Galactosyl_T"/>
</dbReference>
<evidence type="ECO:0000256" key="2">
    <source>
        <dbReference type="ARBA" id="ARBA00004922"/>
    </source>
</evidence>
<feature type="region of interest" description="Disordered" evidence="12">
    <location>
        <begin position="69"/>
        <end position="111"/>
    </location>
</feature>
<keyword evidence="11" id="KW-0464">Manganese</keyword>
<dbReference type="GO" id="GO:0008378">
    <property type="term" value="F:galactosyltransferase activity"/>
    <property type="evidence" value="ECO:0007669"/>
    <property type="project" value="TreeGrafter"/>
</dbReference>
<dbReference type="PANTHER" id="PTHR19300">
    <property type="entry name" value="BETA-1,4-GALACTOSYLTRANSFERASE"/>
    <property type="match status" value="1"/>
</dbReference>
<dbReference type="InterPro" id="IPR027791">
    <property type="entry name" value="Galactosyl_T_C"/>
</dbReference>
<evidence type="ECO:0000256" key="4">
    <source>
        <dbReference type="ARBA" id="ARBA00022676"/>
    </source>
</evidence>
<keyword evidence="4 11" id="KW-0328">Glycosyltransferase</keyword>
<dbReference type="Proteomes" id="UP001153620">
    <property type="component" value="Chromosome 3"/>
</dbReference>
<dbReference type="Gene3D" id="3.90.550.10">
    <property type="entry name" value="Spore Coat Polysaccharide Biosynthesis Protein SpsA, Chain A"/>
    <property type="match status" value="1"/>
</dbReference>
<dbReference type="Pfam" id="PF02709">
    <property type="entry name" value="Glyco_transf_7C"/>
    <property type="match status" value="1"/>
</dbReference>
<evidence type="ECO:0000256" key="1">
    <source>
        <dbReference type="ARBA" id="ARBA00004606"/>
    </source>
</evidence>
<comment type="pathway">
    <text evidence="2 11">Protein modification; protein glycosylation.</text>
</comment>
<comment type="similarity">
    <text evidence="3 11">Belongs to the glycosyltransferase 7 family.</text>
</comment>
<dbReference type="GO" id="GO:0046872">
    <property type="term" value="F:metal ion binding"/>
    <property type="evidence" value="ECO:0007669"/>
    <property type="project" value="UniProtKB-UniRule"/>
</dbReference>
<comment type="cofactor">
    <cofactor evidence="11">
        <name>Mn(2+)</name>
        <dbReference type="ChEBI" id="CHEBI:29035"/>
    </cofactor>
</comment>
<keyword evidence="7 11" id="KW-0735">Signal-anchor</keyword>
<dbReference type="AlphaFoldDB" id="A0A9N9S4C1"/>
<gene>
    <name evidence="15" type="ORF">CHIRRI_LOCUS11537</name>
</gene>
<evidence type="ECO:0000256" key="11">
    <source>
        <dbReference type="RuleBase" id="RU368121"/>
    </source>
</evidence>
<evidence type="ECO:0000256" key="5">
    <source>
        <dbReference type="ARBA" id="ARBA00022679"/>
    </source>
</evidence>
<keyword evidence="8" id="KW-1133">Transmembrane helix</keyword>
<reference evidence="15" key="1">
    <citation type="submission" date="2022-01" db="EMBL/GenBank/DDBJ databases">
        <authorList>
            <person name="King R."/>
        </authorList>
    </citation>
    <scope>NUCLEOTIDE SEQUENCE</scope>
</reference>
<evidence type="ECO:0000259" key="14">
    <source>
        <dbReference type="Pfam" id="PF13733"/>
    </source>
</evidence>
<accession>A0A9N9S4C1</accession>
<keyword evidence="16" id="KW-1185">Reference proteome</keyword>
<evidence type="ECO:0000256" key="12">
    <source>
        <dbReference type="SAM" id="MobiDB-lite"/>
    </source>
</evidence>
<dbReference type="GO" id="GO:0016020">
    <property type="term" value="C:membrane"/>
    <property type="evidence" value="ECO:0007669"/>
    <property type="project" value="UniProtKB-SubCell"/>
</dbReference>
<dbReference type="GO" id="GO:0005975">
    <property type="term" value="P:carbohydrate metabolic process"/>
    <property type="evidence" value="ECO:0007669"/>
    <property type="project" value="InterPro"/>
</dbReference>
<evidence type="ECO:0000256" key="7">
    <source>
        <dbReference type="ARBA" id="ARBA00022968"/>
    </source>
</evidence>
<organism evidence="15 16">
    <name type="scientific">Chironomus riparius</name>
    <dbReference type="NCBI Taxonomy" id="315576"/>
    <lineage>
        <taxon>Eukaryota</taxon>
        <taxon>Metazoa</taxon>
        <taxon>Ecdysozoa</taxon>
        <taxon>Arthropoda</taxon>
        <taxon>Hexapoda</taxon>
        <taxon>Insecta</taxon>
        <taxon>Pterygota</taxon>
        <taxon>Neoptera</taxon>
        <taxon>Endopterygota</taxon>
        <taxon>Diptera</taxon>
        <taxon>Nematocera</taxon>
        <taxon>Chironomoidea</taxon>
        <taxon>Chironomidae</taxon>
        <taxon>Chironominae</taxon>
        <taxon>Chironomus</taxon>
    </lineage>
</organism>
<dbReference type="SUPFAM" id="SSF53448">
    <property type="entry name" value="Nucleotide-diphospho-sugar transferases"/>
    <property type="match status" value="1"/>
</dbReference>
<dbReference type="EMBL" id="OU895879">
    <property type="protein sequence ID" value="CAG9808701.1"/>
    <property type="molecule type" value="Genomic_DNA"/>
</dbReference>
<evidence type="ECO:0000313" key="15">
    <source>
        <dbReference type="EMBL" id="CAG9808701.1"/>
    </source>
</evidence>
<dbReference type="InterPro" id="IPR029044">
    <property type="entry name" value="Nucleotide-diphossugar_trans"/>
</dbReference>
<evidence type="ECO:0000256" key="3">
    <source>
        <dbReference type="ARBA" id="ARBA00005735"/>
    </source>
</evidence>
<comment type="function">
    <text evidence="11">Catalyzes the transfer of galactose onto proteins or lipids.</text>
</comment>
<evidence type="ECO:0000313" key="16">
    <source>
        <dbReference type="Proteomes" id="UP001153620"/>
    </source>
</evidence>
<protein>
    <recommendedName>
        <fullName evidence="11">Beta-1,4-N-acetylgalactosaminyltransferase</fullName>
        <ecNumber evidence="11">2.4.1.-</ecNumber>
    </recommendedName>
    <alternativeName>
        <fullName evidence="11">Beta-4-GalNAcT</fullName>
    </alternativeName>
</protein>
<evidence type="ECO:0000256" key="6">
    <source>
        <dbReference type="ARBA" id="ARBA00022692"/>
    </source>
</evidence>
<proteinExistence type="inferred from homology"/>
<evidence type="ECO:0000259" key="13">
    <source>
        <dbReference type="Pfam" id="PF02709"/>
    </source>
</evidence>
<dbReference type="GO" id="GO:0006688">
    <property type="term" value="P:glycosphingolipid biosynthetic process"/>
    <property type="evidence" value="ECO:0007669"/>
    <property type="project" value="TreeGrafter"/>
</dbReference>
<dbReference type="InterPro" id="IPR027995">
    <property type="entry name" value="Galactosyl_T_N"/>
</dbReference>
<dbReference type="Pfam" id="PF13733">
    <property type="entry name" value="Glyco_transf_7N"/>
    <property type="match status" value="1"/>
</dbReference>
<evidence type="ECO:0000256" key="10">
    <source>
        <dbReference type="ARBA" id="ARBA00023180"/>
    </source>
</evidence>
<keyword evidence="5 11" id="KW-0808">Transferase</keyword>
<dbReference type="EC" id="2.4.1.-" evidence="11"/>
<dbReference type="OrthoDB" id="10038994at2759"/>
<sequence>MAIHLSRTLAIKAALLAGLLLIFFNLIGLRFEIKFDRSPINLSHTSIPLQWPKRTHTNHHNLQHHAHSIISTSTRQTPINESIDSSHNASKVNTTNLNLPDRSTNDTSTSNVIVNNNDSVFSETGDIKLNSSHKSGKHVEIVSHSSNNSDKVNGTVLSNDVSVLPMVVNHDVNQHKTIKQLHNVKVKKTKYQDFDQSLVPDEGIFDSIMKVLGLNNKCPLTPPDLVGPIEVDSSPENLENVEKSLSSKVDAGGRYKPSECKARDRVAIIIPYRDRKQHLPILLKNLHPFLMKQQIDYGIFIIEQSSDGNFNRAKLFNVGFIEALKLYEWDCFIFHDVDLLPMDDRNLYTCPDQPRHMSVAIDTFDFKLPYSSIFGGVSSMTTKQFKAINGFSNSFWGWGGEDDDASRRLKHAGYHIARYPVNIARYTMLSHKKEKANPKRYEKLVTGANRFNTDGLNSLKYKILESGAKPLYTWILVEITPENR</sequence>
<dbReference type="PANTHER" id="PTHR19300:SF57">
    <property type="entry name" value="BETA-1,4-N-ACETYLGALACTOSAMINYLTRANSFERASE"/>
    <property type="match status" value="1"/>
</dbReference>
<comment type="subcellular location">
    <subcellularLocation>
        <location evidence="1 11">Membrane</location>
        <topology evidence="1 11">Single-pass type II membrane protein</topology>
    </subcellularLocation>
</comment>
<dbReference type="GO" id="GO:0033842">
    <property type="term" value="F:N-acetyl-beta-glucosaminyl-derivative 4-beta-N-acetylgalactosaminyltransferase activity"/>
    <property type="evidence" value="ECO:0007669"/>
    <property type="project" value="TreeGrafter"/>
</dbReference>
<reference evidence="15" key="2">
    <citation type="submission" date="2022-10" db="EMBL/GenBank/DDBJ databases">
        <authorList>
            <consortium name="ENA_rothamsted_submissions"/>
            <consortium name="culmorum"/>
            <person name="King R."/>
        </authorList>
    </citation>
    <scope>NUCLEOTIDE SEQUENCE</scope>
</reference>
<keyword evidence="11" id="KW-0479">Metal-binding</keyword>
<feature type="domain" description="Galactosyltransferase N-terminal" evidence="14">
    <location>
        <begin position="218"/>
        <end position="351"/>
    </location>
</feature>
<evidence type="ECO:0000256" key="9">
    <source>
        <dbReference type="ARBA" id="ARBA00023136"/>
    </source>
</evidence>
<dbReference type="CDD" id="cd00899">
    <property type="entry name" value="b4GalT"/>
    <property type="match status" value="1"/>
</dbReference>
<keyword evidence="9" id="KW-0472">Membrane</keyword>